<sequence>MKNTILIVSSIMLVFTSWASGQVLEKPEVMILTT</sequence>
<accession>A0A382SP11</accession>
<protein>
    <submittedName>
        <fullName evidence="1">Uncharacterized protein</fullName>
    </submittedName>
</protein>
<proteinExistence type="predicted"/>
<dbReference type="EMBL" id="UINC01130074">
    <property type="protein sequence ID" value="SVD10908.1"/>
    <property type="molecule type" value="Genomic_DNA"/>
</dbReference>
<reference evidence="1" key="1">
    <citation type="submission" date="2018-05" db="EMBL/GenBank/DDBJ databases">
        <authorList>
            <person name="Lanie J.A."/>
            <person name="Ng W.-L."/>
            <person name="Kazmierczak K.M."/>
            <person name="Andrzejewski T.M."/>
            <person name="Davidsen T.M."/>
            <person name="Wayne K.J."/>
            <person name="Tettelin H."/>
            <person name="Glass J.I."/>
            <person name="Rusch D."/>
            <person name="Podicherti R."/>
            <person name="Tsui H.-C.T."/>
            <person name="Winkler M.E."/>
        </authorList>
    </citation>
    <scope>NUCLEOTIDE SEQUENCE</scope>
</reference>
<feature type="non-terminal residue" evidence="1">
    <location>
        <position position="34"/>
    </location>
</feature>
<evidence type="ECO:0000313" key="1">
    <source>
        <dbReference type="EMBL" id="SVD10908.1"/>
    </source>
</evidence>
<organism evidence="1">
    <name type="scientific">marine metagenome</name>
    <dbReference type="NCBI Taxonomy" id="408172"/>
    <lineage>
        <taxon>unclassified sequences</taxon>
        <taxon>metagenomes</taxon>
        <taxon>ecological metagenomes</taxon>
    </lineage>
</organism>
<dbReference type="AlphaFoldDB" id="A0A382SP11"/>
<name>A0A382SP11_9ZZZZ</name>
<gene>
    <name evidence="1" type="ORF">METZ01_LOCUS363762</name>
</gene>